<organism evidence="2 3">
    <name type="scientific">Sphingomonas hylomeconis</name>
    <dbReference type="NCBI Taxonomy" id="1395958"/>
    <lineage>
        <taxon>Bacteria</taxon>
        <taxon>Pseudomonadati</taxon>
        <taxon>Pseudomonadota</taxon>
        <taxon>Alphaproteobacteria</taxon>
        <taxon>Sphingomonadales</taxon>
        <taxon>Sphingomonadaceae</taxon>
        <taxon>Sphingomonas</taxon>
    </lineage>
</organism>
<dbReference type="SUPFAM" id="SSF46785">
    <property type="entry name" value="Winged helix' DNA-binding domain"/>
    <property type="match status" value="1"/>
</dbReference>
<evidence type="ECO:0000313" key="2">
    <source>
        <dbReference type="EMBL" id="MFC3579550.1"/>
    </source>
</evidence>
<dbReference type="Proteomes" id="UP001595713">
    <property type="component" value="Unassembled WGS sequence"/>
</dbReference>
<sequence>MTAASLHQVLSGRPARERTGQPVRRNSHNAGGAELALWRAHNMFPREEHNARMRAAEEFEHETKLAGRRNGALGAIGLKVYRYLMRLRGKKTGRLDPTIRWIADQIHHSRSAVATALKRLKDHGFLDWIRRCQPIEGAEPDEQQTEQIANAYILPLPASASERVRRMLRRPSEFVRAVAEKLARERKLATSTVDEVIAEVKDPELRALLDALRIGVDSANPPSGQTEAL</sequence>
<gene>
    <name evidence="2" type="ORF">ACFONA_05175</name>
</gene>
<proteinExistence type="predicted"/>
<dbReference type="EMBL" id="JBHRXP010000002">
    <property type="protein sequence ID" value="MFC3579550.1"/>
    <property type="molecule type" value="Genomic_DNA"/>
</dbReference>
<feature type="region of interest" description="Disordered" evidence="1">
    <location>
        <begin position="1"/>
        <end position="30"/>
    </location>
</feature>
<evidence type="ECO:0000313" key="3">
    <source>
        <dbReference type="Proteomes" id="UP001595713"/>
    </source>
</evidence>
<evidence type="ECO:0000256" key="1">
    <source>
        <dbReference type="SAM" id="MobiDB-lite"/>
    </source>
</evidence>
<reference evidence="3" key="1">
    <citation type="journal article" date="2019" name="Int. J. Syst. Evol. Microbiol.">
        <title>The Global Catalogue of Microorganisms (GCM) 10K type strain sequencing project: providing services to taxonomists for standard genome sequencing and annotation.</title>
        <authorList>
            <consortium name="The Broad Institute Genomics Platform"/>
            <consortium name="The Broad Institute Genome Sequencing Center for Infectious Disease"/>
            <person name="Wu L."/>
            <person name="Ma J."/>
        </authorList>
    </citation>
    <scope>NUCLEOTIDE SEQUENCE [LARGE SCALE GENOMIC DNA]</scope>
    <source>
        <strain evidence="3">KCTC 42739</strain>
    </source>
</reference>
<keyword evidence="3" id="KW-1185">Reference proteome</keyword>
<protein>
    <submittedName>
        <fullName evidence="2">Replication protein A</fullName>
    </submittedName>
</protein>
<dbReference type="RefSeq" id="WP_261293549.1">
    <property type="nucleotide sequence ID" value="NZ_JANQBK010000003.1"/>
</dbReference>
<name>A0ABV7SW85_9SPHN</name>
<accession>A0ABV7SW85</accession>
<comment type="caution">
    <text evidence="2">The sequence shown here is derived from an EMBL/GenBank/DDBJ whole genome shotgun (WGS) entry which is preliminary data.</text>
</comment>
<dbReference type="InterPro" id="IPR036390">
    <property type="entry name" value="WH_DNA-bd_sf"/>
</dbReference>